<dbReference type="EMBL" id="CP036263">
    <property type="protein sequence ID" value="QDT01265.1"/>
    <property type="molecule type" value="Genomic_DNA"/>
</dbReference>
<proteinExistence type="predicted"/>
<keyword evidence="2" id="KW-1185">Reference proteome</keyword>
<gene>
    <name evidence="1" type="ORF">HG15A2_46070</name>
</gene>
<dbReference type="OrthoDB" id="288461at2"/>
<protein>
    <submittedName>
        <fullName evidence="1">Uncharacterized protein</fullName>
    </submittedName>
</protein>
<evidence type="ECO:0000313" key="1">
    <source>
        <dbReference type="EMBL" id="QDT01265.1"/>
    </source>
</evidence>
<accession>A0A517N2B2</accession>
<name>A0A517N2B2_9BACT</name>
<dbReference type="KEGG" id="amob:HG15A2_46070"/>
<evidence type="ECO:0000313" key="2">
    <source>
        <dbReference type="Proteomes" id="UP000319852"/>
    </source>
</evidence>
<organism evidence="1 2">
    <name type="scientific">Adhaeretor mobilis</name>
    <dbReference type="NCBI Taxonomy" id="1930276"/>
    <lineage>
        <taxon>Bacteria</taxon>
        <taxon>Pseudomonadati</taxon>
        <taxon>Planctomycetota</taxon>
        <taxon>Planctomycetia</taxon>
        <taxon>Pirellulales</taxon>
        <taxon>Lacipirellulaceae</taxon>
        <taxon>Adhaeretor</taxon>
    </lineage>
</organism>
<dbReference type="Proteomes" id="UP000319852">
    <property type="component" value="Chromosome"/>
</dbReference>
<sequence>MIDLDLTDDFATVVDFLEPLTLARNDSPSTTAIAAARRYTFTTTEAAPSAGAATAADALWRFVFPAGDAKPTLGDVLVDGLGHRWTILASKQLEAVGLWECETRELRIAYGLSDRVDVERAVWVDNEGELEIESWTYIATAVPVRIQPVETLVDRTATPPTSTTRLEILFGGAIELEPEDRLVGEDGTVYWLEKLEQAERIDVLPVATVVREEG</sequence>
<dbReference type="RefSeq" id="WP_145063329.1">
    <property type="nucleotide sequence ID" value="NZ_CP036263.1"/>
</dbReference>
<dbReference type="AlphaFoldDB" id="A0A517N2B2"/>
<reference evidence="1 2" key="1">
    <citation type="submission" date="2019-02" db="EMBL/GenBank/DDBJ databases">
        <title>Deep-cultivation of Planctomycetes and their phenomic and genomic characterization uncovers novel biology.</title>
        <authorList>
            <person name="Wiegand S."/>
            <person name="Jogler M."/>
            <person name="Boedeker C."/>
            <person name="Pinto D."/>
            <person name="Vollmers J."/>
            <person name="Rivas-Marin E."/>
            <person name="Kohn T."/>
            <person name="Peeters S.H."/>
            <person name="Heuer A."/>
            <person name="Rast P."/>
            <person name="Oberbeckmann S."/>
            <person name="Bunk B."/>
            <person name="Jeske O."/>
            <person name="Meyerdierks A."/>
            <person name="Storesund J.E."/>
            <person name="Kallscheuer N."/>
            <person name="Luecker S."/>
            <person name="Lage O.M."/>
            <person name="Pohl T."/>
            <person name="Merkel B.J."/>
            <person name="Hornburger P."/>
            <person name="Mueller R.-W."/>
            <person name="Bruemmer F."/>
            <person name="Labrenz M."/>
            <person name="Spormann A.M."/>
            <person name="Op den Camp H."/>
            <person name="Overmann J."/>
            <person name="Amann R."/>
            <person name="Jetten M.S.M."/>
            <person name="Mascher T."/>
            <person name="Medema M.H."/>
            <person name="Devos D.P."/>
            <person name="Kaster A.-K."/>
            <person name="Ovreas L."/>
            <person name="Rohde M."/>
            <person name="Galperin M.Y."/>
            <person name="Jogler C."/>
        </authorList>
    </citation>
    <scope>NUCLEOTIDE SEQUENCE [LARGE SCALE GENOMIC DNA]</scope>
    <source>
        <strain evidence="1 2">HG15A2</strain>
    </source>
</reference>